<dbReference type="RefSeq" id="XP_003026670.1">
    <property type="nucleotide sequence ID" value="XM_003026624.1"/>
</dbReference>
<name>D8QJS8_SCHCM</name>
<dbReference type="GeneID" id="9593462"/>
<sequence>MRSNLLSSFCAAALLASTAFAQLRTLPYNFTLAALNTTLPNVNDTGVPLVLGLEFVFDYSAIYFTSTYASAHNNTFPSLGLLDGALHAYGRNDSWDTNAVRCDSGDSIGWFSTENGPPGADVFSVIPAAQDRQYPTFAVHEENSLWSLCSTGNDWGLNEVYYNISPTNIWEGNRVVVEDCYKVTLQVLPLE</sequence>
<feature type="chain" id="PRO_5003120998" evidence="1">
    <location>
        <begin position="22"/>
        <end position="191"/>
    </location>
</feature>
<evidence type="ECO:0000313" key="3">
    <source>
        <dbReference type="Proteomes" id="UP000007431"/>
    </source>
</evidence>
<dbReference type="AlphaFoldDB" id="D8QJS8"/>
<keyword evidence="3" id="KW-1185">Reference proteome</keyword>
<dbReference type="EMBL" id="GL377315">
    <property type="protein sequence ID" value="EFI91767.1"/>
    <property type="molecule type" value="Genomic_DNA"/>
</dbReference>
<evidence type="ECO:0000313" key="2">
    <source>
        <dbReference type="EMBL" id="EFI91767.1"/>
    </source>
</evidence>
<feature type="signal peptide" evidence="1">
    <location>
        <begin position="1"/>
        <end position="21"/>
    </location>
</feature>
<protein>
    <submittedName>
        <fullName evidence="2">Uncharacterized protein</fullName>
    </submittedName>
</protein>
<dbReference type="HOGENOM" id="CLU_111198_0_0_1"/>
<dbReference type="Proteomes" id="UP000007431">
    <property type="component" value="Unassembled WGS sequence"/>
</dbReference>
<dbReference type="eggNOG" id="ENOG502T1ET">
    <property type="taxonomic scope" value="Eukaryota"/>
</dbReference>
<feature type="non-terminal residue" evidence="2">
    <location>
        <position position="191"/>
    </location>
</feature>
<evidence type="ECO:0000256" key="1">
    <source>
        <dbReference type="SAM" id="SignalP"/>
    </source>
</evidence>
<dbReference type="InParanoid" id="D8QJS8"/>
<keyword evidence="1" id="KW-0732">Signal</keyword>
<proteinExistence type="predicted"/>
<gene>
    <name evidence="2" type="ORF">SCHCODRAFT_114099</name>
</gene>
<dbReference type="OMA" id="EASWGEN"/>
<organism evidence="3">
    <name type="scientific">Schizophyllum commune (strain H4-8 / FGSC 9210)</name>
    <name type="common">Split gill fungus</name>
    <dbReference type="NCBI Taxonomy" id="578458"/>
    <lineage>
        <taxon>Eukaryota</taxon>
        <taxon>Fungi</taxon>
        <taxon>Dikarya</taxon>
        <taxon>Basidiomycota</taxon>
        <taxon>Agaricomycotina</taxon>
        <taxon>Agaricomycetes</taxon>
        <taxon>Agaricomycetidae</taxon>
        <taxon>Agaricales</taxon>
        <taxon>Schizophyllaceae</taxon>
        <taxon>Schizophyllum</taxon>
    </lineage>
</organism>
<accession>D8QJS8</accession>
<dbReference type="OrthoDB" id="2844016at2759"/>
<reference evidence="2 3" key="1">
    <citation type="journal article" date="2010" name="Nat. Biotechnol.">
        <title>Genome sequence of the model mushroom Schizophyllum commune.</title>
        <authorList>
            <person name="Ohm R.A."/>
            <person name="de Jong J.F."/>
            <person name="Lugones L.G."/>
            <person name="Aerts A."/>
            <person name="Kothe E."/>
            <person name="Stajich J.E."/>
            <person name="de Vries R.P."/>
            <person name="Record E."/>
            <person name="Levasseur A."/>
            <person name="Baker S.E."/>
            <person name="Bartholomew K.A."/>
            <person name="Coutinho P.M."/>
            <person name="Erdmann S."/>
            <person name="Fowler T.J."/>
            <person name="Gathman A.C."/>
            <person name="Lombard V."/>
            <person name="Henrissat B."/>
            <person name="Knabe N."/>
            <person name="Kuees U."/>
            <person name="Lilly W.W."/>
            <person name="Lindquist E."/>
            <person name="Lucas S."/>
            <person name="Magnuson J.K."/>
            <person name="Piumi F."/>
            <person name="Raudaskoski M."/>
            <person name="Salamov A."/>
            <person name="Schmutz J."/>
            <person name="Schwarze F.W.M.R."/>
            <person name="vanKuyk P.A."/>
            <person name="Horton J.S."/>
            <person name="Grigoriev I.V."/>
            <person name="Woesten H.A.B."/>
        </authorList>
    </citation>
    <scope>NUCLEOTIDE SEQUENCE [LARGE SCALE GENOMIC DNA]</scope>
    <source>
        <strain evidence="3">H4-8 / FGSC 9210</strain>
    </source>
</reference>
<dbReference type="VEuPathDB" id="FungiDB:SCHCODRAFT_02643722"/>
<dbReference type="KEGG" id="scm:SCHCO_02643722"/>